<dbReference type="SUPFAM" id="SSF55194">
    <property type="entry name" value="Ribosome recycling factor, RRF"/>
    <property type="match status" value="1"/>
</dbReference>
<evidence type="ECO:0000256" key="1">
    <source>
        <dbReference type="ARBA" id="ARBA00005912"/>
    </source>
</evidence>
<comment type="caution">
    <text evidence="4">The sequence shown here is derived from an EMBL/GenBank/DDBJ whole genome shotgun (WGS) entry which is preliminary data.</text>
</comment>
<dbReference type="InterPro" id="IPR023584">
    <property type="entry name" value="Ribosome_recyc_fac_dom"/>
</dbReference>
<comment type="similarity">
    <text evidence="1">Belongs to the RRF family.</text>
</comment>
<evidence type="ECO:0000313" key="4">
    <source>
        <dbReference type="EMBL" id="PIR90487.1"/>
    </source>
</evidence>
<dbReference type="EMBL" id="PFAX01000019">
    <property type="protein sequence ID" value="PIR90487.1"/>
    <property type="molecule type" value="Genomic_DNA"/>
</dbReference>
<dbReference type="InterPro" id="IPR036191">
    <property type="entry name" value="RRF_sf"/>
</dbReference>
<evidence type="ECO:0000259" key="3">
    <source>
        <dbReference type="Pfam" id="PF01765"/>
    </source>
</evidence>
<gene>
    <name evidence="4" type="ORF">COU05_01745</name>
</gene>
<dbReference type="PANTHER" id="PTHR20982:SF3">
    <property type="entry name" value="MITOCHONDRIAL RIBOSOME RECYCLING FACTOR PSEUDO 1"/>
    <property type="match status" value="1"/>
</dbReference>
<dbReference type="AlphaFoldDB" id="A0A2H0UUJ8"/>
<dbReference type="Proteomes" id="UP000230132">
    <property type="component" value="Unassembled WGS sequence"/>
</dbReference>
<sequence>MEFQEIINSIRPEIEILLADYKAELMKLRTGRLSPALIEDIEANCFGSLLPLKQMGSISSVGQRELLFTTWDKSYVEGAVAGIEQAGLGLSVRIDGPNIYLTAPALTEDSRKNLVLVLNKKKEEFFQELRRLRDKVWKTMQDKGQTGELREDDKFKGRDKLDEFTREQRDKMEEIAINKEKEIMA</sequence>
<dbReference type="Gene3D" id="3.30.1360.40">
    <property type="match status" value="1"/>
</dbReference>
<keyword evidence="2" id="KW-0648">Protein biosynthesis</keyword>
<dbReference type="InterPro" id="IPR002661">
    <property type="entry name" value="Ribosome_recyc_fac"/>
</dbReference>
<dbReference type="PANTHER" id="PTHR20982">
    <property type="entry name" value="RIBOSOME RECYCLING FACTOR"/>
    <property type="match status" value="1"/>
</dbReference>
<dbReference type="GO" id="GO:0006412">
    <property type="term" value="P:translation"/>
    <property type="evidence" value="ECO:0007669"/>
    <property type="project" value="UniProtKB-KW"/>
</dbReference>
<dbReference type="Gene3D" id="1.10.132.20">
    <property type="entry name" value="Ribosome-recycling factor"/>
    <property type="match status" value="1"/>
</dbReference>
<evidence type="ECO:0000256" key="2">
    <source>
        <dbReference type="ARBA" id="ARBA00022917"/>
    </source>
</evidence>
<organism evidence="4 5">
    <name type="scientific">bacterium (Candidatus Gribaldobacteria) CG10_big_fil_rev_8_21_14_0_10_37_21</name>
    <dbReference type="NCBI Taxonomy" id="2014275"/>
    <lineage>
        <taxon>Bacteria</taxon>
        <taxon>Candidatus Gribaldobacteria</taxon>
    </lineage>
</organism>
<name>A0A2H0UUJ8_9BACT</name>
<dbReference type="Pfam" id="PF01765">
    <property type="entry name" value="RRF"/>
    <property type="match status" value="1"/>
</dbReference>
<dbReference type="GO" id="GO:0043023">
    <property type="term" value="F:ribosomal large subunit binding"/>
    <property type="evidence" value="ECO:0007669"/>
    <property type="project" value="TreeGrafter"/>
</dbReference>
<reference evidence="5" key="1">
    <citation type="submission" date="2017-09" db="EMBL/GenBank/DDBJ databases">
        <title>Depth-based differentiation of microbial function through sediment-hosted aquifers and enrichment of novel symbionts in the deep terrestrial subsurface.</title>
        <authorList>
            <person name="Probst A.J."/>
            <person name="Ladd B."/>
            <person name="Jarett J.K."/>
            <person name="Geller-Mcgrath D.E."/>
            <person name="Sieber C.M.K."/>
            <person name="Emerson J.B."/>
            <person name="Anantharaman K."/>
            <person name="Thomas B.C."/>
            <person name="Malmstrom R."/>
            <person name="Stieglmeier M."/>
            <person name="Klingl A."/>
            <person name="Woyke T."/>
            <person name="Ryan C.M."/>
            <person name="Banfield J.F."/>
        </authorList>
    </citation>
    <scope>NUCLEOTIDE SEQUENCE [LARGE SCALE GENOMIC DNA]</scope>
</reference>
<feature type="domain" description="Ribosome recycling factor" evidence="3">
    <location>
        <begin position="22"/>
        <end position="184"/>
    </location>
</feature>
<protein>
    <recommendedName>
        <fullName evidence="3">Ribosome recycling factor domain-containing protein</fullName>
    </recommendedName>
</protein>
<proteinExistence type="inferred from homology"/>
<accession>A0A2H0UUJ8</accession>
<evidence type="ECO:0000313" key="5">
    <source>
        <dbReference type="Proteomes" id="UP000230132"/>
    </source>
</evidence>